<accession>A0A0K8UXI8</accession>
<gene>
    <name evidence="2" type="ORF">c0_g1_i4</name>
    <name evidence="1" type="ORF">c0_g1_i9</name>
</gene>
<organism evidence="2">
    <name type="scientific">Bactrocera latifrons</name>
    <name type="common">Malaysian fruit fly</name>
    <name type="synonym">Chaetodacus latifrons</name>
    <dbReference type="NCBI Taxonomy" id="174628"/>
    <lineage>
        <taxon>Eukaryota</taxon>
        <taxon>Metazoa</taxon>
        <taxon>Ecdysozoa</taxon>
        <taxon>Arthropoda</taxon>
        <taxon>Hexapoda</taxon>
        <taxon>Insecta</taxon>
        <taxon>Pterygota</taxon>
        <taxon>Neoptera</taxon>
        <taxon>Endopterygota</taxon>
        <taxon>Diptera</taxon>
        <taxon>Brachycera</taxon>
        <taxon>Muscomorpha</taxon>
        <taxon>Tephritoidea</taxon>
        <taxon>Tephritidae</taxon>
        <taxon>Bactrocera</taxon>
        <taxon>Bactrocera</taxon>
    </lineage>
</organism>
<dbReference type="EMBL" id="GDHF01020935">
    <property type="protein sequence ID" value="JAI31379.1"/>
    <property type="molecule type" value="Transcribed_RNA"/>
</dbReference>
<dbReference type="PANTHER" id="PTHR33324:SF2">
    <property type="entry name" value="MYB_SANT-LIKE DNA-BINDING DOMAIN-CONTAINING PROTEIN"/>
    <property type="match status" value="1"/>
</dbReference>
<evidence type="ECO:0000313" key="1">
    <source>
        <dbReference type="EMBL" id="JAI20945.1"/>
    </source>
</evidence>
<evidence type="ECO:0000313" key="2">
    <source>
        <dbReference type="EMBL" id="JAI31379.1"/>
    </source>
</evidence>
<sequence length="222" mass="25159">MSEHIFAFTLTKCTATHLLHPCKEATLKHHCIICKLSAVVKNKSKQRKEMEQTGLNRKRIKREKPNKKWSEKEIQSILDFMQEALEVEALTAQIFYKNLIESTKIDAMWDLIRWKVRHIKASYKKASDWRMSTGAGLLESDAATSSVEGKVLQMCPHFNQLKYIFGKKATSELPFEVVDSGSTSIMNESAASQILEITFSDVGEDIASPIDIATIENLPQVK</sequence>
<name>A0A0K8UXI8_BACLA</name>
<dbReference type="OrthoDB" id="8015427at2759"/>
<proteinExistence type="predicted"/>
<protein>
    <submittedName>
        <fullName evidence="2">Uncharacterized protein</fullName>
    </submittedName>
</protein>
<dbReference type="AlphaFoldDB" id="A0A0K8UXI8"/>
<dbReference type="PANTHER" id="PTHR33324">
    <property type="entry name" value="EXPRESSED PROTEIN"/>
    <property type="match status" value="1"/>
</dbReference>
<dbReference type="EMBL" id="GDHF01031369">
    <property type="protein sequence ID" value="JAI20945.1"/>
    <property type="molecule type" value="Transcribed_RNA"/>
</dbReference>
<reference evidence="2" key="1">
    <citation type="submission" date="2015-06" db="EMBL/GenBank/DDBJ databases">
        <authorList>
            <person name="Hoefler B.C."/>
            <person name="Straight P.D."/>
        </authorList>
    </citation>
    <scope>NUCLEOTIDE SEQUENCE</scope>
</reference>